<feature type="domain" description="NIF system FeS cluster assembly NifU N-terminal" evidence="9">
    <location>
        <begin position="15"/>
        <end position="136"/>
    </location>
</feature>
<dbReference type="AlphaFoldDB" id="L2GXZ5"/>
<evidence type="ECO:0000256" key="5">
    <source>
        <dbReference type="ARBA" id="ARBA00023004"/>
    </source>
</evidence>
<evidence type="ECO:0000313" key="11">
    <source>
        <dbReference type="Proteomes" id="UP000011081"/>
    </source>
</evidence>
<keyword evidence="3" id="KW-0001">2Fe-2S</keyword>
<dbReference type="Gene3D" id="3.90.1010.10">
    <property type="match status" value="1"/>
</dbReference>
<evidence type="ECO:0000256" key="4">
    <source>
        <dbReference type="ARBA" id="ARBA00022723"/>
    </source>
</evidence>
<evidence type="ECO:0000313" key="10">
    <source>
        <dbReference type="EMBL" id="ELA48168.1"/>
    </source>
</evidence>
<dbReference type="GeneID" id="19878293"/>
<reference evidence="11" key="1">
    <citation type="submission" date="2011-03" db="EMBL/GenBank/DDBJ databases">
        <title>The genome sequence of Vavraia culicis strain floridensis.</title>
        <authorList>
            <consortium name="The Broad Institute Genome Sequencing Platform"/>
            <person name="Cuomo C."/>
            <person name="Becnel J."/>
            <person name="Sanscrainte N."/>
            <person name="Young S.K."/>
            <person name="Zeng Q."/>
            <person name="Gargeya S."/>
            <person name="Fitzgerald M."/>
            <person name="Haas B."/>
            <person name="Abouelleil A."/>
            <person name="Alvarado L."/>
            <person name="Arachchi H.M."/>
            <person name="Berlin A."/>
            <person name="Chapman S.B."/>
            <person name="Gearin G."/>
            <person name="Goldberg J."/>
            <person name="Griggs A."/>
            <person name="Gujja S."/>
            <person name="Hansen M."/>
            <person name="Heiman D."/>
            <person name="Howarth C."/>
            <person name="Larimer J."/>
            <person name="Lui A."/>
            <person name="MacDonald P.J.P."/>
            <person name="McCowen C."/>
            <person name="Montmayeur A."/>
            <person name="Murphy C."/>
            <person name="Neiman D."/>
            <person name="Pearson M."/>
            <person name="Priest M."/>
            <person name="Roberts A."/>
            <person name="Saif S."/>
            <person name="Shea T."/>
            <person name="Sisk P."/>
            <person name="Stolte C."/>
            <person name="Sykes S."/>
            <person name="Wortman J."/>
            <person name="Nusbaum C."/>
            <person name="Birren B."/>
        </authorList>
    </citation>
    <scope>NUCLEOTIDE SEQUENCE [LARGE SCALE GENOMIC DNA]</scope>
    <source>
        <strain evidence="11">floridensis</strain>
    </source>
</reference>
<keyword evidence="5" id="KW-0408">Iron</keyword>
<name>L2GXZ5_VAVCU</name>
<evidence type="ECO:0000259" key="9">
    <source>
        <dbReference type="Pfam" id="PF01592"/>
    </source>
</evidence>
<keyword evidence="11" id="KW-1185">Reference proteome</keyword>
<dbReference type="PANTHER" id="PTHR10093">
    <property type="entry name" value="IRON-SULFUR CLUSTER ASSEMBLY ENZYME NIFU HOMOLOG"/>
    <property type="match status" value="1"/>
</dbReference>
<protein>
    <submittedName>
        <fullName evidence="10">Iron sulfur cluster assembly protein 1</fullName>
    </submittedName>
</protein>
<dbReference type="EMBL" id="GL877407">
    <property type="protein sequence ID" value="ELA48168.1"/>
    <property type="molecule type" value="Genomic_DNA"/>
</dbReference>
<dbReference type="SUPFAM" id="SSF82649">
    <property type="entry name" value="SufE/NifU"/>
    <property type="match status" value="1"/>
</dbReference>
<dbReference type="STRING" id="948595.L2GXZ5"/>
<dbReference type="NCBIfam" id="TIGR01999">
    <property type="entry name" value="iscU"/>
    <property type="match status" value="1"/>
</dbReference>
<dbReference type="InterPro" id="IPR002871">
    <property type="entry name" value="NIF_FeS_clus_asmbl_NifU_N"/>
</dbReference>
<comment type="similarity">
    <text evidence="2 8">Belongs to the NifU family.</text>
</comment>
<dbReference type="UniPathway" id="UPA00266"/>
<evidence type="ECO:0000256" key="7">
    <source>
        <dbReference type="ARBA" id="ARBA00034078"/>
    </source>
</evidence>
<keyword evidence="6" id="KW-0411">Iron-sulfur</keyword>
<evidence type="ECO:0000256" key="8">
    <source>
        <dbReference type="RuleBase" id="RU362089"/>
    </source>
</evidence>
<evidence type="ECO:0000256" key="2">
    <source>
        <dbReference type="ARBA" id="ARBA00006420"/>
    </source>
</evidence>
<comment type="pathway">
    <text evidence="1">Cofactor biosynthesis; iron-sulfur cluster biosynthesis.</text>
</comment>
<dbReference type="VEuPathDB" id="MicrosporidiaDB:VCUG_00406"/>
<gene>
    <name evidence="10" type="ORF">VCUG_00406</name>
</gene>
<dbReference type="RefSeq" id="XP_008073424.1">
    <property type="nucleotide sequence ID" value="XM_008075233.1"/>
</dbReference>
<dbReference type="FunCoup" id="L2GXZ5">
    <property type="interactions" value="40"/>
</dbReference>
<evidence type="ECO:0000256" key="3">
    <source>
        <dbReference type="ARBA" id="ARBA00022714"/>
    </source>
</evidence>
<dbReference type="GO" id="GO:0016226">
    <property type="term" value="P:iron-sulfur cluster assembly"/>
    <property type="evidence" value="ECO:0007669"/>
    <property type="project" value="UniProtKB-UniRule"/>
</dbReference>
<dbReference type="Pfam" id="PF01592">
    <property type="entry name" value="NifU_N"/>
    <property type="match status" value="1"/>
</dbReference>
<proteinExistence type="inferred from homology"/>
<organism evidence="10 11">
    <name type="scientific">Vavraia culicis (isolate floridensis)</name>
    <name type="common">Microsporidian parasite</name>
    <dbReference type="NCBI Taxonomy" id="948595"/>
    <lineage>
        <taxon>Eukaryota</taxon>
        <taxon>Fungi</taxon>
        <taxon>Fungi incertae sedis</taxon>
        <taxon>Microsporidia</taxon>
        <taxon>Pleistophoridae</taxon>
        <taxon>Vavraia</taxon>
    </lineage>
</organism>
<dbReference type="HOGENOM" id="CLU_079283_5_0_1"/>
<sequence>MLTPYNHFYQQRQNYHSSVIDHFENPRNVGSYDKSAIDVGTGLVGAPACGDVMKLQIKVENDIIKDAKFRTFGCGSAIASSSLATEWIKGKSISDSLKISNKDIAKKLSLPPVKLHCSMLAEDAIKAAISDYQKKNSL</sequence>
<comment type="cofactor">
    <cofactor evidence="7">
        <name>[2Fe-2S] cluster</name>
        <dbReference type="ChEBI" id="CHEBI:190135"/>
    </cofactor>
</comment>
<dbReference type="OMA" id="SMVTEMV"/>
<dbReference type="InParanoid" id="L2GXZ5"/>
<evidence type="ECO:0000256" key="6">
    <source>
        <dbReference type="ARBA" id="ARBA00023014"/>
    </source>
</evidence>
<dbReference type="InterPro" id="IPR011339">
    <property type="entry name" value="ISCU"/>
</dbReference>
<dbReference type="CDD" id="cd06664">
    <property type="entry name" value="IscU_like"/>
    <property type="match status" value="1"/>
</dbReference>
<dbReference type="GO" id="GO:0005506">
    <property type="term" value="F:iron ion binding"/>
    <property type="evidence" value="ECO:0007669"/>
    <property type="project" value="UniProtKB-UniRule"/>
</dbReference>
<dbReference type="OrthoDB" id="1925777at2759"/>
<keyword evidence="4" id="KW-0479">Metal-binding</keyword>
<accession>L2GXZ5</accession>
<evidence type="ECO:0000256" key="1">
    <source>
        <dbReference type="ARBA" id="ARBA00005151"/>
    </source>
</evidence>
<dbReference type="FunFam" id="3.90.1010.10:FF:000005">
    <property type="entry name" value="Iron-sulfur cluster assembly protein"/>
    <property type="match status" value="1"/>
</dbReference>
<dbReference type="Proteomes" id="UP000011081">
    <property type="component" value="Unassembled WGS sequence"/>
</dbReference>
<dbReference type="GO" id="GO:0051537">
    <property type="term" value="F:2 iron, 2 sulfur cluster binding"/>
    <property type="evidence" value="ECO:0007669"/>
    <property type="project" value="UniProtKB-KW"/>
</dbReference>
<dbReference type="GO" id="GO:0005739">
    <property type="term" value="C:mitochondrion"/>
    <property type="evidence" value="ECO:0007669"/>
    <property type="project" value="UniProtKB-ARBA"/>
</dbReference>